<protein>
    <submittedName>
        <fullName evidence="2">Uncharacterized protein</fullName>
    </submittedName>
</protein>
<name>A0ABW6RAY5_9ACTN</name>
<dbReference type="Proteomes" id="UP001601976">
    <property type="component" value="Unassembled WGS sequence"/>
</dbReference>
<dbReference type="RefSeq" id="WP_387893648.1">
    <property type="nucleotide sequence ID" value="NZ_JBIAPK010000001.1"/>
</dbReference>
<comment type="caution">
    <text evidence="2">The sequence shown here is derived from an EMBL/GenBank/DDBJ whole genome shotgun (WGS) entry which is preliminary data.</text>
</comment>
<evidence type="ECO:0000313" key="3">
    <source>
        <dbReference type="Proteomes" id="UP001601976"/>
    </source>
</evidence>
<evidence type="ECO:0000313" key="2">
    <source>
        <dbReference type="EMBL" id="MFF3337804.1"/>
    </source>
</evidence>
<sequence length="148" mass="16271">MPDTIATLGRRLAKLEKRVATLERARRAPYPEWRDLPLTGDTTVPDEDQPPQFRANPWDTTEFCGRIGLAGGRAADEQLVALLPEGYWPQAPRTVDVASDAARSTIRLDIDQEGLMRLRVQNGGSVKASWISLDGCMCRTDGGDGDGY</sequence>
<keyword evidence="3" id="KW-1185">Reference proteome</keyword>
<gene>
    <name evidence="2" type="ORF">ACFYWW_03560</name>
</gene>
<dbReference type="EMBL" id="JBIAPK010000001">
    <property type="protein sequence ID" value="MFF3337804.1"/>
    <property type="molecule type" value="Genomic_DNA"/>
</dbReference>
<feature type="region of interest" description="Disordered" evidence="1">
    <location>
        <begin position="34"/>
        <end position="57"/>
    </location>
</feature>
<reference evidence="2 3" key="1">
    <citation type="submission" date="2024-10" db="EMBL/GenBank/DDBJ databases">
        <title>The Natural Products Discovery Center: Release of the First 8490 Sequenced Strains for Exploring Actinobacteria Biosynthetic Diversity.</title>
        <authorList>
            <person name="Kalkreuter E."/>
            <person name="Kautsar S.A."/>
            <person name="Yang D."/>
            <person name="Bader C.D."/>
            <person name="Teijaro C.N."/>
            <person name="Fluegel L."/>
            <person name="Davis C.M."/>
            <person name="Simpson J.R."/>
            <person name="Lauterbach L."/>
            <person name="Steele A.D."/>
            <person name="Gui C."/>
            <person name="Meng S."/>
            <person name="Li G."/>
            <person name="Viehrig K."/>
            <person name="Ye F."/>
            <person name="Su P."/>
            <person name="Kiefer A.F."/>
            <person name="Nichols A."/>
            <person name="Cepeda A.J."/>
            <person name="Yan W."/>
            <person name="Fan B."/>
            <person name="Jiang Y."/>
            <person name="Adhikari A."/>
            <person name="Zheng C.-J."/>
            <person name="Schuster L."/>
            <person name="Cowan T.M."/>
            <person name="Smanski M.J."/>
            <person name="Chevrette M.G."/>
            <person name="De Carvalho L.P.S."/>
            <person name="Shen B."/>
        </authorList>
    </citation>
    <scope>NUCLEOTIDE SEQUENCE [LARGE SCALE GENOMIC DNA]</scope>
    <source>
        <strain evidence="2 3">NPDC003029</strain>
    </source>
</reference>
<evidence type="ECO:0000256" key="1">
    <source>
        <dbReference type="SAM" id="MobiDB-lite"/>
    </source>
</evidence>
<accession>A0ABW6RAY5</accession>
<organism evidence="2 3">
    <name type="scientific">Streptomyces flavidovirens</name>
    <dbReference type="NCBI Taxonomy" id="67298"/>
    <lineage>
        <taxon>Bacteria</taxon>
        <taxon>Bacillati</taxon>
        <taxon>Actinomycetota</taxon>
        <taxon>Actinomycetes</taxon>
        <taxon>Kitasatosporales</taxon>
        <taxon>Streptomycetaceae</taxon>
        <taxon>Streptomyces</taxon>
    </lineage>
</organism>
<proteinExistence type="predicted"/>